<dbReference type="Pfam" id="PF17170">
    <property type="entry name" value="DUF5128"/>
    <property type="match status" value="1"/>
</dbReference>
<dbReference type="RefSeq" id="WP_069836959.1">
    <property type="nucleotide sequence ID" value="NZ_MDGQ01000005.1"/>
</dbReference>
<dbReference type="OrthoDB" id="981592at2"/>
<proteinExistence type="predicted"/>
<protein>
    <recommendedName>
        <fullName evidence="3">6-bladed beta-propeller</fullName>
    </recommendedName>
</protein>
<evidence type="ECO:0000313" key="2">
    <source>
        <dbReference type="Proteomes" id="UP000095552"/>
    </source>
</evidence>
<dbReference type="Proteomes" id="UP000095552">
    <property type="component" value="Unassembled WGS sequence"/>
</dbReference>
<evidence type="ECO:0000313" key="1">
    <source>
        <dbReference type="EMBL" id="OEK05455.1"/>
    </source>
</evidence>
<sequence length="380" mass="43808">MKQVLFVLCFSTFLLILGCSRLSKEKEPLLRDLDEFKSYVVDVEESLSPIWDAIEKVEILKLEETQESFLSNFYNISKLGNDFVLGDPKNGSLFIYGPYGEFKRRISNQGAGPEEYSFLLNSWVEDDIIGVFDATGMRIHNFNVNGEHLGSKKLPYSPNEMAFWDGKYYLDVSTQKFDNNRNFSILILNEDMSLSSESIPLKYVKPFGVFWRSPFIAFGDHLTYHDAISDTVFIDDNGGFRPLLSLCFGDKWAWKDQELLSDRSKANVMLKRKGFVNKFQALVGPEYIFVQYYWGGKIQAQLINRFTSDTKRLDLRNSKKENYSIDPYYWDNDMLLVSIQSTDVAEFIENGLGEKVELKGTTLQEIESSENPVLAWISFK</sequence>
<keyword evidence="2" id="KW-1185">Reference proteome</keyword>
<name>A0A1E5T251_9BACT</name>
<comment type="caution">
    <text evidence="1">The sequence shown here is derived from an EMBL/GenBank/DDBJ whole genome shotgun (WGS) entry which is preliminary data.</text>
</comment>
<reference evidence="1 2" key="1">
    <citation type="submission" date="2016-08" db="EMBL/GenBank/DDBJ databases">
        <title>Draft genome of Fabibacter sp. strain SK-8.</title>
        <authorList>
            <person name="Wong S.-K."/>
            <person name="Hamasaki K."/>
            <person name="Yoshizawa S."/>
        </authorList>
    </citation>
    <scope>NUCLEOTIDE SEQUENCE [LARGE SCALE GENOMIC DNA]</scope>
    <source>
        <strain evidence="1 2">SK-8</strain>
    </source>
</reference>
<dbReference type="EMBL" id="MDGQ01000005">
    <property type="protein sequence ID" value="OEK05455.1"/>
    <property type="molecule type" value="Genomic_DNA"/>
</dbReference>
<dbReference type="PROSITE" id="PS51257">
    <property type="entry name" value="PROKAR_LIPOPROTEIN"/>
    <property type="match status" value="1"/>
</dbReference>
<dbReference type="STRING" id="1563681.BFP71_18910"/>
<accession>A0A1E5T251</accession>
<evidence type="ECO:0008006" key="3">
    <source>
        <dbReference type="Google" id="ProtNLM"/>
    </source>
</evidence>
<organism evidence="1 2">
    <name type="scientific">Roseivirga misakiensis</name>
    <dbReference type="NCBI Taxonomy" id="1563681"/>
    <lineage>
        <taxon>Bacteria</taxon>
        <taxon>Pseudomonadati</taxon>
        <taxon>Bacteroidota</taxon>
        <taxon>Cytophagia</taxon>
        <taxon>Cytophagales</taxon>
        <taxon>Roseivirgaceae</taxon>
        <taxon>Roseivirga</taxon>
    </lineage>
</organism>
<gene>
    <name evidence="1" type="ORF">BFP71_18910</name>
</gene>
<dbReference type="AlphaFoldDB" id="A0A1E5T251"/>